<dbReference type="PANTHER" id="PTHR43174">
    <property type="entry name" value="UDP-N-ACETYLGLUCOSAMINE 2-EPIMERASE"/>
    <property type="match status" value="1"/>
</dbReference>
<keyword evidence="1 6" id="KW-0413">Isomerase</keyword>
<dbReference type="GO" id="GO:0008761">
    <property type="term" value="F:UDP-N-acetylglucosamine 2-epimerase activity"/>
    <property type="evidence" value="ECO:0007669"/>
    <property type="project" value="UniProtKB-EC"/>
</dbReference>
<organism evidence="8 9">
    <name type="scientific">Nicoletella semolina</name>
    <dbReference type="NCBI Taxonomy" id="271160"/>
    <lineage>
        <taxon>Bacteria</taxon>
        <taxon>Pseudomonadati</taxon>
        <taxon>Pseudomonadota</taxon>
        <taxon>Gammaproteobacteria</taxon>
        <taxon>Pasteurellales</taxon>
        <taxon>Pasteurellaceae</taxon>
        <taxon>Nicoletella</taxon>
    </lineage>
</organism>
<dbReference type="RefSeq" id="WP_132501799.1">
    <property type="nucleotide sequence ID" value="NZ_LVXA01000001.1"/>
</dbReference>
<dbReference type="Proteomes" id="UP000295537">
    <property type="component" value="Unassembled WGS sequence"/>
</dbReference>
<evidence type="ECO:0000256" key="1">
    <source>
        <dbReference type="ARBA" id="ARBA00023235"/>
    </source>
</evidence>
<accession>A0A4R2N6D0</accession>
<dbReference type="EMBL" id="SLXJ01000012">
    <property type="protein sequence ID" value="TCP16368.1"/>
    <property type="molecule type" value="Genomic_DNA"/>
</dbReference>
<protein>
    <recommendedName>
        <fullName evidence="5">UDP-N-acetylglucosamine 2-epimerase</fullName>
        <ecNumber evidence="4">5.1.3.14</ecNumber>
    </recommendedName>
</protein>
<gene>
    <name evidence="8" type="ORF">EV693_11241</name>
</gene>
<dbReference type="PANTHER" id="PTHR43174:SF2">
    <property type="entry name" value="UDP-N-ACETYLGLUCOSAMINE 2-EPIMERASE"/>
    <property type="match status" value="1"/>
</dbReference>
<comment type="caution">
    <text evidence="8">The sequence shown here is derived from an EMBL/GenBank/DDBJ whole genome shotgun (WGS) entry which is preliminary data.</text>
</comment>
<sequence>MKKSNNVKNGINDGKKRLLFIFGTRPEAIKIAPLVQHFLHSHTFETKICVTAQHRQMLDQVLEVFDIQPDFDLNLMQSAQTLGEMTARMLLSLENVLADYLPNLVIVHGDTATAFAASLACYYQKIPVAHIEAGLRTDQRDNPFPEEANRRLIGLLADYHFAPTAQAQQNLLGEGIAAEKIWVTGNTVIDALFQVVQKITENSPLATQLNQQFSFLDANKKLLLVTSHRRENMGQGIEQICQALKRVATSYPQVQIVYPVHLNPQIVEPVQAWLSNVNNIFLIEPQAYLPFVYLMKRAYLILTDSGGIQEEAPALGTPVLLMRETSERPETLDAGVVRLVGTDTRTITQAVGELLENQQSYQSMCQTTALYGDGRASERIFHTISEILNYENR</sequence>
<dbReference type="InterPro" id="IPR029767">
    <property type="entry name" value="WecB-like"/>
</dbReference>
<dbReference type="Pfam" id="PF02350">
    <property type="entry name" value="Epimerase_2"/>
    <property type="match status" value="1"/>
</dbReference>
<evidence type="ECO:0000256" key="6">
    <source>
        <dbReference type="RuleBase" id="RU003513"/>
    </source>
</evidence>
<keyword evidence="9" id="KW-1185">Reference proteome</keyword>
<dbReference type="Gene3D" id="3.40.50.2000">
    <property type="entry name" value="Glycogen Phosphorylase B"/>
    <property type="match status" value="2"/>
</dbReference>
<comment type="catalytic activity">
    <reaction evidence="2">
        <text>UDP-N-acetyl-alpha-D-glucosamine = UDP-N-acetyl-alpha-D-mannosamine</text>
        <dbReference type="Rhea" id="RHEA:17213"/>
        <dbReference type="ChEBI" id="CHEBI:57705"/>
        <dbReference type="ChEBI" id="CHEBI:68623"/>
        <dbReference type="EC" id="5.1.3.14"/>
    </reaction>
</comment>
<evidence type="ECO:0000256" key="2">
    <source>
        <dbReference type="ARBA" id="ARBA00036080"/>
    </source>
</evidence>
<evidence type="ECO:0000259" key="7">
    <source>
        <dbReference type="Pfam" id="PF02350"/>
    </source>
</evidence>
<dbReference type="SUPFAM" id="SSF53756">
    <property type="entry name" value="UDP-Glycosyltransferase/glycogen phosphorylase"/>
    <property type="match status" value="1"/>
</dbReference>
<dbReference type="EC" id="5.1.3.14" evidence="4"/>
<evidence type="ECO:0000256" key="5">
    <source>
        <dbReference type="ARBA" id="ARBA00074883"/>
    </source>
</evidence>
<reference evidence="8 9" key="1">
    <citation type="submission" date="2019-03" db="EMBL/GenBank/DDBJ databases">
        <title>Genomic Encyclopedia of Type Strains, Phase IV (KMG-IV): sequencing the most valuable type-strain genomes for metagenomic binning, comparative biology and taxonomic classification.</title>
        <authorList>
            <person name="Goeker M."/>
        </authorList>
    </citation>
    <scope>NUCLEOTIDE SEQUENCE [LARGE SCALE GENOMIC DNA]</scope>
    <source>
        <strain evidence="8 9">DSM 16380</strain>
    </source>
</reference>
<dbReference type="CDD" id="cd03786">
    <property type="entry name" value="GTB_UDP-GlcNAc_2-Epimerase"/>
    <property type="match status" value="1"/>
</dbReference>
<dbReference type="AlphaFoldDB" id="A0A4R2N6D0"/>
<comment type="similarity">
    <text evidence="3 6">Belongs to the UDP-N-acetylglucosamine 2-epimerase family.</text>
</comment>
<dbReference type="NCBIfam" id="TIGR00236">
    <property type="entry name" value="wecB"/>
    <property type="match status" value="1"/>
</dbReference>
<evidence type="ECO:0000313" key="9">
    <source>
        <dbReference type="Proteomes" id="UP000295537"/>
    </source>
</evidence>
<dbReference type="FunFam" id="3.40.50.2000:FF:000043">
    <property type="entry name" value="UDP-N-acetylglucosamine 2-epimerase"/>
    <property type="match status" value="1"/>
</dbReference>
<evidence type="ECO:0000256" key="4">
    <source>
        <dbReference type="ARBA" id="ARBA00038858"/>
    </source>
</evidence>
<dbReference type="OrthoDB" id="9803238at2"/>
<evidence type="ECO:0000256" key="3">
    <source>
        <dbReference type="ARBA" id="ARBA00038209"/>
    </source>
</evidence>
<evidence type="ECO:0000313" key="8">
    <source>
        <dbReference type="EMBL" id="TCP16368.1"/>
    </source>
</evidence>
<feature type="domain" description="UDP-N-acetylglucosamine 2-epimerase" evidence="7">
    <location>
        <begin position="42"/>
        <end position="384"/>
    </location>
</feature>
<name>A0A4R2N6D0_9PAST</name>
<dbReference type="InterPro" id="IPR003331">
    <property type="entry name" value="UDP_GlcNAc_Epimerase_2_dom"/>
</dbReference>
<proteinExistence type="inferred from homology"/>